<dbReference type="Pfam" id="PF00076">
    <property type="entry name" value="RRM_1"/>
    <property type="match status" value="1"/>
</dbReference>
<evidence type="ECO:0000313" key="3">
    <source>
        <dbReference type="EMBL" id="ETO13639.1"/>
    </source>
</evidence>
<evidence type="ECO:0000259" key="2">
    <source>
        <dbReference type="PROSITE" id="PS50102"/>
    </source>
</evidence>
<protein>
    <recommendedName>
        <fullName evidence="2">RRM domain-containing protein</fullName>
    </recommendedName>
</protein>
<dbReference type="AlphaFoldDB" id="X6MID1"/>
<reference evidence="3 4" key="1">
    <citation type="journal article" date="2013" name="Curr. Biol.">
        <title>The Genome of the Foraminiferan Reticulomyxa filosa.</title>
        <authorList>
            <person name="Glockner G."/>
            <person name="Hulsmann N."/>
            <person name="Schleicher M."/>
            <person name="Noegel A.A."/>
            <person name="Eichinger L."/>
            <person name="Gallinger C."/>
            <person name="Pawlowski J."/>
            <person name="Sierra R."/>
            <person name="Euteneuer U."/>
            <person name="Pillet L."/>
            <person name="Moustafa A."/>
            <person name="Platzer M."/>
            <person name="Groth M."/>
            <person name="Szafranski K."/>
            <person name="Schliwa M."/>
        </authorList>
    </citation>
    <scope>NUCLEOTIDE SEQUENCE [LARGE SCALE GENOMIC DNA]</scope>
</reference>
<keyword evidence="1" id="KW-0694">RNA-binding</keyword>
<dbReference type="InterPro" id="IPR012677">
    <property type="entry name" value="Nucleotide-bd_a/b_plait_sf"/>
</dbReference>
<dbReference type="CDD" id="cd00590">
    <property type="entry name" value="RRM_SF"/>
    <property type="match status" value="2"/>
</dbReference>
<accession>X6MID1</accession>
<dbReference type="InterPro" id="IPR000504">
    <property type="entry name" value="RRM_dom"/>
</dbReference>
<feature type="domain" description="RRM" evidence="2">
    <location>
        <begin position="220"/>
        <end position="304"/>
    </location>
</feature>
<dbReference type="Gene3D" id="3.30.70.330">
    <property type="match status" value="2"/>
</dbReference>
<evidence type="ECO:0000313" key="4">
    <source>
        <dbReference type="Proteomes" id="UP000023152"/>
    </source>
</evidence>
<dbReference type="GO" id="GO:0003723">
    <property type="term" value="F:RNA binding"/>
    <property type="evidence" value="ECO:0007669"/>
    <property type="project" value="UniProtKB-UniRule"/>
</dbReference>
<proteinExistence type="predicted"/>
<dbReference type="EMBL" id="ASPP01020486">
    <property type="protein sequence ID" value="ETO13639.1"/>
    <property type="molecule type" value="Genomic_DNA"/>
</dbReference>
<name>X6MID1_RETFI</name>
<keyword evidence="4" id="KW-1185">Reference proteome</keyword>
<dbReference type="SUPFAM" id="SSF54928">
    <property type="entry name" value="RNA-binding domain, RBD"/>
    <property type="match status" value="1"/>
</dbReference>
<dbReference type="OrthoDB" id="439808at2759"/>
<feature type="domain" description="RRM" evidence="2">
    <location>
        <begin position="138"/>
        <end position="209"/>
    </location>
</feature>
<comment type="caution">
    <text evidence="3">The sequence shown here is derived from an EMBL/GenBank/DDBJ whole genome shotgun (WGS) entry which is preliminary data.</text>
</comment>
<dbReference type="SMART" id="SM00360">
    <property type="entry name" value="RRM"/>
    <property type="match status" value="2"/>
</dbReference>
<dbReference type="Proteomes" id="UP000023152">
    <property type="component" value="Unassembled WGS sequence"/>
</dbReference>
<feature type="non-terminal residue" evidence="3">
    <location>
        <position position="304"/>
    </location>
</feature>
<gene>
    <name evidence="3" type="ORF">RFI_23731</name>
</gene>
<evidence type="ECO:0000256" key="1">
    <source>
        <dbReference type="PROSITE-ProRule" id="PRU00176"/>
    </source>
</evidence>
<organism evidence="3 4">
    <name type="scientific">Reticulomyxa filosa</name>
    <dbReference type="NCBI Taxonomy" id="46433"/>
    <lineage>
        <taxon>Eukaryota</taxon>
        <taxon>Sar</taxon>
        <taxon>Rhizaria</taxon>
        <taxon>Retaria</taxon>
        <taxon>Foraminifera</taxon>
        <taxon>Monothalamids</taxon>
        <taxon>Reticulomyxidae</taxon>
        <taxon>Reticulomyxa</taxon>
    </lineage>
</organism>
<dbReference type="PROSITE" id="PS50102">
    <property type="entry name" value="RRM"/>
    <property type="match status" value="2"/>
</dbReference>
<sequence length="304" mass="34910">MIVSTFKSNTDIEMFTKRTVASIICGRKVAKSCLQKKDNSTIYYSTQKFPLPLPSRLLNAIGIFLFSLIIKKFYFDNKICDLICHFDKNKSSRSIKKREKQSSLRVLKKEKKNEYKIKQRFSFFFVRRREKKKKVMSNRIKVTNLPYSFTEKDALSLFGGKSSINDIEIEHDKTKQQSTALIEFGTVRSAQLAAITKDQTIYDDSTIRVYVIWCGKETLATIKISNVSSNLTKDELYDYFIPYGEIVNVTLGELPSGHANESERDTEMVAWISFAEIANALRAQEMDRSIIHGAKDDSGIRVQL</sequence>
<dbReference type="InterPro" id="IPR035979">
    <property type="entry name" value="RBD_domain_sf"/>
</dbReference>